<accession>A0A6J7E198</accession>
<evidence type="ECO:0000259" key="4">
    <source>
        <dbReference type="Pfam" id="PF22725"/>
    </source>
</evidence>
<dbReference type="GO" id="GO:0000166">
    <property type="term" value="F:nucleotide binding"/>
    <property type="evidence" value="ECO:0007669"/>
    <property type="project" value="InterPro"/>
</dbReference>
<dbReference type="Pfam" id="PF22725">
    <property type="entry name" value="GFO_IDH_MocA_C3"/>
    <property type="match status" value="1"/>
</dbReference>
<sequence>MNPTRWGFLGAGFVASMAMGPAVHAAKDSHLEMVAARDLDRATALSPHRVSSSYDEVIGDPHVDAIYISLTNEAHEEWIAKALAAGKHVLCEKPLAVTESSAVHMIRQAKRAHLVEALWYRWHPRFERTMEIIASGLIGEIASIDSVFTFDGVPADNYRLQASRGGGAILDVGPYTLDASLKVLDAAARSTVDGIEISSRKILMSAGDDGVDLMAQAQLVCNGALINWSVSIASPAEQVFTVHGTRGSLSWTGAEAFTVWKSPCSLEIVVDGSVTHENFLACDPYQLMVEQCHEVFTAHAEPFMSHADSIRLAHVLDQVIAN</sequence>
<dbReference type="GO" id="GO:0016491">
    <property type="term" value="F:oxidoreductase activity"/>
    <property type="evidence" value="ECO:0007669"/>
    <property type="project" value="UniProtKB-KW"/>
</dbReference>
<dbReference type="EMBL" id="CAFBLM010000053">
    <property type="protein sequence ID" value="CAB4876571.1"/>
    <property type="molecule type" value="Genomic_DNA"/>
</dbReference>
<proteinExistence type="inferred from homology"/>
<gene>
    <name evidence="5" type="ORF">UFOPK3401_01111</name>
</gene>
<evidence type="ECO:0000256" key="2">
    <source>
        <dbReference type="ARBA" id="ARBA00023002"/>
    </source>
</evidence>
<name>A0A6J7E198_9ZZZZ</name>
<dbReference type="Gene3D" id="3.40.50.720">
    <property type="entry name" value="NAD(P)-binding Rossmann-like Domain"/>
    <property type="match status" value="1"/>
</dbReference>
<dbReference type="PANTHER" id="PTHR22604">
    <property type="entry name" value="OXIDOREDUCTASES"/>
    <property type="match status" value="1"/>
</dbReference>
<evidence type="ECO:0000256" key="1">
    <source>
        <dbReference type="ARBA" id="ARBA00010928"/>
    </source>
</evidence>
<dbReference type="Gene3D" id="3.30.360.10">
    <property type="entry name" value="Dihydrodipicolinate Reductase, domain 2"/>
    <property type="match status" value="1"/>
</dbReference>
<dbReference type="InterPro" id="IPR055170">
    <property type="entry name" value="GFO_IDH_MocA-like_dom"/>
</dbReference>
<feature type="domain" description="Gfo/Idh/MocA-like oxidoreductase N-terminal" evidence="3">
    <location>
        <begin position="5"/>
        <end position="114"/>
    </location>
</feature>
<dbReference type="AlphaFoldDB" id="A0A6J7E198"/>
<dbReference type="InterPro" id="IPR036291">
    <property type="entry name" value="NAD(P)-bd_dom_sf"/>
</dbReference>
<dbReference type="PANTHER" id="PTHR22604:SF105">
    <property type="entry name" value="TRANS-1,2-DIHYDROBENZENE-1,2-DIOL DEHYDROGENASE"/>
    <property type="match status" value="1"/>
</dbReference>
<feature type="domain" description="GFO/IDH/MocA-like oxidoreductase" evidence="4">
    <location>
        <begin position="128"/>
        <end position="249"/>
    </location>
</feature>
<dbReference type="InterPro" id="IPR000683">
    <property type="entry name" value="Gfo/Idh/MocA-like_OxRdtase_N"/>
</dbReference>
<reference evidence="5" key="1">
    <citation type="submission" date="2020-05" db="EMBL/GenBank/DDBJ databases">
        <authorList>
            <person name="Chiriac C."/>
            <person name="Salcher M."/>
            <person name="Ghai R."/>
            <person name="Kavagutti S V."/>
        </authorList>
    </citation>
    <scope>NUCLEOTIDE SEQUENCE</scope>
</reference>
<keyword evidence="2" id="KW-0560">Oxidoreductase</keyword>
<evidence type="ECO:0000259" key="3">
    <source>
        <dbReference type="Pfam" id="PF01408"/>
    </source>
</evidence>
<comment type="similarity">
    <text evidence="1">Belongs to the Gfo/Idh/MocA family.</text>
</comment>
<dbReference type="Pfam" id="PF01408">
    <property type="entry name" value="GFO_IDH_MocA"/>
    <property type="match status" value="1"/>
</dbReference>
<dbReference type="SUPFAM" id="SSF51735">
    <property type="entry name" value="NAD(P)-binding Rossmann-fold domains"/>
    <property type="match status" value="1"/>
</dbReference>
<evidence type="ECO:0000313" key="5">
    <source>
        <dbReference type="EMBL" id="CAB4876571.1"/>
    </source>
</evidence>
<dbReference type="InterPro" id="IPR050984">
    <property type="entry name" value="Gfo/Idh/MocA_domain"/>
</dbReference>
<organism evidence="5">
    <name type="scientific">freshwater metagenome</name>
    <dbReference type="NCBI Taxonomy" id="449393"/>
    <lineage>
        <taxon>unclassified sequences</taxon>
        <taxon>metagenomes</taxon>
        <taxon>ecological metagenomes</taxon>
    </lineage>
</organism>
<protein>
    <submittedName>
        <fullName evidence="5">Unannotated protein</fullName>
    </submittedName>
</protein>
<dbReference type="SUPFAM" id="SSF55347">
    <property type="entry name" value="Glyceraldehyde-3-phosphate dehydrogenase-like, C-terminal domain"/>
    <property type="match status" value="1"/>
</dbReference>